<dbReference type="Pfam" id="PF10720">
    <property type="entry name" value="DUF2515"/>
    <property type="match status" value="1"/>
</dbReference>
<protein>
    <recommendedName>
        <fullName evidence="3">DUF2515 domain-containing protein</fullName>
    </recommendedName>
</protein>
<dbReference type="KEGG" id="bwh:A9C19_08130"/>
<accession>A0A1L3MQV8</accession>
<dbReference type="AlphaFoldDB" id="A0A1L3MQV8"/>
<dbReference type="STRING" id="1547283.A9C19_08130"/>
<dbReference type="Proteomes" id="UP000181936">
    <property type="component" value="Chromosome"/>
</dbReference>
<organism evidence="1 2">
    <name type="scientific">Bacillus weihaiensis</name>
    <dbReference type="NCBI Taxonomy" id="1547283"/>
    <lineage>
        <taxon>Bacteria</taxon>
        <taxon>Bacillati</taxon>
        <taxon>Bacillota</taxon>
        <taxon>Bacilli</taxon>
        <taxon>Bacillales</taxon>
        <taxon>Bacillaceae</taxon>
        <taxon>Bacillus</taxon>
    </lineage>
</organism>
<dbReference type="EMBL" id="CP016020">
    <property type="protein sequence ID" value="APH04718.1"/>
    <property type="molecule type" value="Genomic_DNA"/>
</dbReference>
<sequence length="354" mass="41760">MAILTEEQDHLTELTNKIQSILNDHTPLVLTDREKQVISMVKHTTKQANRNNLTRTNAYLRFFSNHQEIHWSFLAHMVSRNGGYNMTDLKGSLLTPLLKDEQKTILFHFLERANFLIFHDAYPQLLLYEISKNEEVPLFHLLPAFNVSKFMIPIWEDFYLNQHSELLTYGLITNEQQYIEKHLLSLDLTKKAVLQSLSYLLQDRLGFTHVIFPYKKYPFLSRFSLAGKEIKDFSDVQNRIKIGKQLYHLLFTKNRIQSFISFAFKVEHTGSREDYWPAIFSSKHHTSKHVSPILSKVWNNVHHSMFKKQDWFSHWDLGKTWFVQEEDTFRDISKNVKKDIALLSTLSKAKTILS</sequence>
<name>A0A1L3MQV8_9BACI</name>
<reference evidence="1 2" key="1">
    <citation type="journal article" date="2016" name="Sci. Rep.">
        <title>Complete genome sequence and transcriptomic analysis of a novel marine strain Bacillus weihaiensis reveals the mechanism of brown algae degradation.</title>
        <authorList>
            <person name="Zhu Y."/>
            <person name="Chen P."/>
            <person name="Bao Y."/>
            <person name="Men Y."/>
            <person name="Zeng Y."/>
            <person name="Yang J."/>
            <person name="Sun J."/>
            <person name="Sun Y."/>
        </authorList>
    </citation>
    <scope>NUCLEOTIDE SEQUENCE [LARGE SCALE GENOMIC DNA]</scope>
    <source>
        <strain evidence="1 2">Alg07</strain>
    </source>
</reference>
<dbReference type="InterPro" id="IPR019658">
    <property type="entry name" value="DUF2515"/>
</dbReference>
<keyword evidence="2" id="KW-1185">Reference proteome</keyword>
<proteinExistence type="predicted"/>
<evidence type="ECO:0008006" key="3">
    <source>
        <dbReference type="Google" id="ProtNLM"/>
    </source>
</evidence>
<dbReference type="RefSeq" id="WP_072579509.1">
    <property type="nucleotide sequence ID" value="NZ_CP016020.1"/>
</dbReference>
<dbReference type="OrthoDB" id="2690514at2"/>
<evidence type="ECO:0000313" key="1">
    <source>
        <dbReference type="EMBL" id="APH04718.1"/>
    </source>
</evidence>
<gene>
    <name evidence="1" type="ORF">A9C19_08130</name>
</gene>
<evidence type="ECO:0000313" key="2">
    <source>
        <dbReference type="Proteomes" id="UP000181936"/>
    </source>
</evidence>